<evidence type="ECO:0000313" key="4">
    <source>
        <dbReference type="Proteomes" id="UP001319104"/>
    </source>
</evidence>
<dbReference type="RefSeq" id="WP_213945020.1">
    <property type="nucleotide sequence ID" value="NZ_JAHBGI010000001.1"/>
</dbReference>
<dbReference type="CDD" id="cd00293">
    <property type="entry name" value="USP-like"/>
    <property type="match status" value="1"/>
</dbReference>
<dbReference type="InterPro" id="IPR006016">
    <property type="entry name" value="UspA"/>
</dbReference>
<protein>
    <submittedName>
        <fullName evidence="3">Universal stress protein</fullName>
    </submittedName>
</protein>
<name>A0AAP2G1H0_9BACT</name>
<dbReference type="AlphaFoldDB" id="A0AAP2G1H0"/>
<sequence>MKKRLILLIDFSKFSEPLVKLAHLLAKQLESKITLVHQVPSLVPSLSDLESREQLISHEKEAATSKMLELIHTVGLAEEEVSLLVTEKNLSKILNERSVMGHDDIVMLGLKGTGFLKKLLIGSTVTKIIEETNKPIIAIPSNLTSFEPSKFVVAVSYRFPVNEDSLQHMLETFKPFRVKLEFITVVTKNDNPDSSSAYLLLLEERFRDWGATYKIYHGADAFKEIKSHVHAIPNSYLVAQKGSRTLNDQLFRNFMLNDLIHDGSMPLLILPK</sequence>
<organism evidence="3 4">
    <name type="scientific">Litoribacter ruber</name>
    <dbReference type="NCBI Taxonomy" id="702568"/>
    <lineage>
        <taxon>Bacteria</taxon>
        <taxon>Pseudomonadati</taxon>
        <taxon>Bacteroidota</taxon>
        <taxon>Cytophagia</taxon>
        <taxon>Cytophagales</taxon>
        <taxon>Cyclobacteriaceae</taxon>
        <taxon>Litoribacter</taxon>
    </lineage>
</organism>
<dbReference type="Pfam" id="PF00582">
    <property type="entry name" value="Usp"/>
    <property type="match status" value="1"/>
</dbReference>
<comment type="similarity">
    <text evidence="1">Belongs to the universal stress protein A family.</text>
</comment>
<evidence type="ECO:0000256" key="1">
    <source>
        <dbReference type="ARBA" id="ARBA00008791"/>
    </source>
</evidence>
<dbReference type="SUPFAM" id="SSF52402">
    <property type="entry name" value="Adenine nucleotide alpha hydrolases-like"/>
    <property type="match status" value="1"/>
</dbReference>
<dbReference type="Gene3D" id="3.40.50.12370">
    <property type="match status" value="1"/>
</dbReference>
<comment type="caution">
    <text evidence="3">The sequence shown here is derived from an EMBL/GenBank/DDBJ whole genome shotgun (WGS) entry which is preliminary data.</text>
</comment>
<dbReference type="EMBL" id="JAHCMY010000004">
    <property type="protein sequence ID" value="MBS9524152.1"/>
    <property type="molecule type" value="Genomic_DNA"/>
</dbReference>
<proteinExistence type="inferred from homology"/>
<dbReference type="PRINTS" id="PR01438">
    <property type="entry name" value="UNVRSLSTRESS"/>
</dbReference>
<gene>
    <name evidence="3" type="ORF">KI659_09020</name>
</gene>
<feature type="domain" description="UspA" evidence="2">
    <location>
        <begin position="3"/>
        <end position="139"/>
    </location>
</feature>
<reference evidence="3 4" key="1">
    <citation type="submission" date="2021-05" db="EMBL/GenBank/DDBJ databases">
        <authorList>
            <person name="Zhang Z.D."/>
            <person name="Osman G."/>
        </authorList>
    </citation>
    <scope>NUCLEOTIDE SEQUENCE [LARGE SCALE GENOMIC DNA]</scope>
    <source>
        <strain evidence="3 4">KCTC 32217</strain>
    </source>
</reference>
<dbReference type="InterPro" id="IPR006015">
    <property type="entry name" value="Universal_stress_UspA"/>
</dbReference>
<dbReference type="Proteomes" id="UP001319104">
    <property type="component" value="Unassembled WGS sequence"/>
</dbReference>
<keyword evidence="4" id="KW-1185">Reference proteome</keyword>
<accession>A0AAP2G1H0</accession>
<evidence type="ECO:0000313" key="3">
    <source>
        <dbReference type="EMBL" id="MBS9524152.1"/>
    </source>
</evidence>
<evidence type="ECO:0000259" key="2">
    <source>
        <dbReference type="Pfam" id="PF00582"/>
    </source>
</evidence>